<dbReference type="RefSeq" id="WP_111469259.1">
    <property type="nucleotide sequence ID" value="NZ_QLIX01000004.1"/>
</dbReference>
<reference evidence="3" key="1">
    <citation type="submission" date="2018-06" db="EMBL/GenBank/DDBJ databases">
        <authorList>
            <person name="Khan S.A."/>
        </authorList>
    </citation>
    <scope>NUCLEOTIDE SEQUENCE [LARGE SCALE GENOMIC DNA]</scope>
    <source>
        <strain evidence="3">DB-1506</strain>
    </source>
</reference>
<feature type="transmembrane region" description="Helical" evidence="1">
    <location>
        <begin position="66"/>
        <end position="83"/>
    </location>
</feature>
<dbReference type="Proteomes" id="UP000249065">
    <property type="component" value="Unassembled WGS sequence"/>
</dbReference>
<evidence type="ECO:0000313" key="3">
    <source>
        <dbReference type="Proteomes" id="UP000249065"/>
    </source>
</evidence>
<dbReference type="InterPro" id="IPR021762">
    <property type="entry name" value="DUF3325"/>
</dbReference>
<dbReference type="Pfam" id="PF11804">
    <property type="entry name" value="DUF3325"/>
    <property type="match status" value="1"/>
</dbReference>
<evidence type="ECO:0000256" key="1">
    <source>
        <dbReference type="SAM" id="Phobius"/>
    </source>
</evidence>
<protein>
    <submittedName>
        <fullName evidence="2">DUF3325 domain-containing protein</fullName>
    </submittedName>
</protein>
<keyword evidence="3" id="KW-1185">Reference proteome</keyword>
<organism evidence="2 3">
    <name type="scientific">Roseicella frigidaeris</name>
    <dbReference type="NCBI Taxonomy" id="2230885"/>
    <lineage>
        <taxon>Bacteria</taxon>
        <taxon>Pseudomonadati</taxon>
        <taxon>Pseudomonadota</taxon>
        <taxon>Alphaproteobacteria</taxon>
        <taxon>Acetobacterales</taxon>
        <taxon>Roseomonadaceae</taxon>
        <taxon>Roseicella</taxon>
    </lineage>
</organism>
<evidence type="ECO:0000313" key="2">
    <source>
        <dbReference type="EMBL" id="RAI59571.1"/>
    </source>
</evidence>
<keyword evidence="1" id="KW-0472">Membrane</keyword>
<sequence>MAALGFGLAYAGFLGLCLAMDRHHAELLRGRPAAGRRWLLRGVGWLLLGLSLLPCLALWGVGIGIVAWLGLLTVAAYSLVHLIPYAPRLALWLGPLLPLAGLALSLAPT</sequence>
<feature type="transmembrane region" description="Helical" evidence="1">
    <location>
        <begin position="89"/>
        <end position="107"/>
    </location>
</feature>
<name>A0A327M8D6_9PROT</name>
<proteinExistence type="predicted"/>
<gene>
    <name evidence="2" type="ORF">DOO78_08220</name>
</gene>
<dbReference type="AlphaFoldDB" id="A0A327M8D6"/>
<accession>A0A327M8D6</accession>
<comment type="caution">
    <text evidence="2">The sequence shown here is derived from an EMBL/GenBank/DDBJ whole genome shotgun (WGS) entry which is preliminary data.</text>
</comment>
<dbReference type="EMBL" id="QLIX01000004">
    <property type="protein sequence ID" value="RAI59571.1"/>
    <property type="molecule type" value="Genomic_DNA"/>
</dbReference>
<keyword evidence="1" id="KW-1133">Transmembrane helix</keyword>
<feature type="transmembrane region" description="Helical" evidence="1">
    <location>
        <begin position="38"/>
        <end position="59"/>
    </location>
</feature>
<keyword evidence="1" id="KW-0812">Transmembrane</keyword>